<keyword evidence="2" id="KW-1185">Reference proteome</keyword>
<name>A0A151AT36_9CLOT</name>
<dbReference type="Proteomes" id="UP000075531">
    <property type="component" value="Unassembled WGS sequence"/>
</dbReference>
<organism evidence="1 2">
    <name type="scientific">Clostridium tepidiprofundi DSM 19306</name>
    <dbReference type="NCBI Taxonomy" id="1121338"/>
    <lineage>
        <taxon>Bacteria</taxon>
        <taxon>Bacillati</taxon>
        <taxon>Bacillota</taxon>
        <taxon>Clostridia</taxon>
        <taxon>Eubacteriales</taxon>
        <taxon>Clostridiaceae</taxon>
        <taxon>Clostridium</taxon>
    </lineage>
</organism>
<dbReference type="AlphaFoldDB" id="A0A151AT36"/>
<dbReference type="EMBL" id="LTBA01000057">
    <property type="protein sequence ID" value="KYH30740.1"/>
    <property type="molecule type" value="Genomic_DNA"/>
</dbReference>
<gene>
    <name evidence="1" type="ORF">CLTEP_25060</name>
</gene>
<dbReference type="STRING" id="1121338.CLTEP_25060"/>
<dbReference type="RefSeq" id="WP_169798790.1">
    <property type="nucleotide sequence ID" value="NZ_LTBA01000057.1"/>
</dbReference>
<proteinExistence type="predicted"/>
<reference evidence="1 2" key="1">
    <citation type="submission" date="2016-02" db="EMBL/GenBank/DDBJ databases">
        <title>Genome sequence of Clostridium tepidiprofundi DSM 19306.</title>
        <authorList>
            <person name="Poehlein A."/>
            <person name="Daniel R."/>
        </authorList>
    </citation>
    <scope>NUCLEOTIDE SEQUENCE [LARGE SCALE GENOMIC DNA]</scope>
    <source>
        <strain evidence="1 2">DSM 19306</strain>
    </source>
</reference>
<accession>A0A151AT36</accession>
<evidence type="ECO:0000313" key="1">
    <source>
        <dbReference type="EMBL" id="KYH30740.1"/>
    </source>
</evidence>
<sequence>MSVYILFEYIKECKKKNIEPSQKGLYDYKKLREIKYAINVENYTL</sequence>
<protein>
    <submittedName>
        <fullName evidence="1">Uncharacterized protein</fullName>
    </submittedName>
</protein>
<comment type="caution">
    <text evidence="1">The sequence shown here is derived from an EMBL/GenBank/DDBJ whole genome shotgun (WGS) entry which is preliminary data.</text>
</comment>
<evidence type="ECO:0000313" key="2">
    <source>
        <dbReference type="Proteomes" id="UP000075531"/>
    </source>
</evidence>
<dbReference type="PATRIC" id="fig|1121338.3.peg.2601"/>